<dbReference type="GO" id="GO:0006302">
    <property type="term" value="P:double-strand break repair"/>
    <property type="evidence" value="ECO:0007669"/>
    <property type="project" value="InterPro"/>
</dbReference>
<accession>A0A090Q616</accession>
<dbReference type="InterPro" id="IPR027417">
    <property type="entry name" value="P-loop_NTPase"/>
</dbReference>
<dbReference type="eggNOG" id="COG0419">
    <property type="taxonomic scope" value="Bacteria"/>
</dbReference>
<evidence type="ECO:0000313" key="3">
    <source>
        <dbReference type="Proteomes" id="UP000029221"/>
    </source>
</evidence>
<keyword evidence="3" id="KW-1185">Reference proteome</keyword>
<dbReference type="SUPFAM" id="SSF52540">
    <property type="entry name" value="P-loop containing nucleoside triphosphate hydrolases"/>
    <property type="match status" value="1"/>
</dbReference>
<dbReference type="EMBL" id="BBML01000005">
    <property type="protein sequence ID" value="GAK97213.1"/>
    <property type="molecule type" value="Genomic_DNA"/>
</dbReference>
<evidence type="ECO:0000259" key="1">
    <source>
        <dbReference type="Pfam" id="PF13476"/>
    </source>
</evidence>
<dbReference type="Proteomes" id="UP000029221">
    <property type="component" value="Unassembled WGS sequence"/>
</dbReference>
<dbReference type="Pfam" id="PF13476">
    <property type="entry name" value="AAA_23"/>
    <property type="match status" value="1"/>
</dbReference>
<feature type="domain" description="Rad50/SbcC-type AAA" evidence="1">
    <location>
        <begin position="5"/>
        <end position="264"/>
    </location>
</feature>
<dbReference type="AlphaFoldDB" id="A0A090Q616"/>
<protein>
    <recommendedName>
        <fullName evidence="1">Rad50/SbcC-type AAA domain-containing protein</fullName>
    </recommendedName>
</protein>
<proteinExistence type="predicted"/>
<evidence type="ECO:0000313" key="2">
    <source>
        <dbReference type="EMBL" id="GAK97213.1"/>
    </source>
</evidence>
<name>A0A090Q616_9FLAO</name>
<dbReference type="PANTHER" id="PTHR32182">
    <property type="entry name" value="DNA REPLICATION AND REPAIR PROTEIN RECF"/>
    <property type="match status" value="1"/>
</dbReference>
<gene>
    <name evidence="2" type="ORF">JCM19294_1259</name>
</gene>
<dbReference type="PANTHER" id="PTHR32182:SF22">
    <property type="entry name" value="ATP-DEPENDENT ENDONUCLEASE, OLD FAMILY-RELATED"/>
    <property type="match status" value="1"/>
</dbReference>
<dbReference type="GO" id="GO:0000731">
    <property type="term" value="P:DNA synthesis involved in DNA repair"/>
    <property type="evidence" value="ECO:0007669"/>
    <property type="project" value="TreeGrafter"/>
</dbReference>
<sequence length="581" mass="67075">MKIKKLEIESFRGIPNKQTFSFENKSGKPISTLIFGDNGSGKSSIIDALEFNLQGKIERSDSIKNQFRASVLSLKNHIKKGAKTKSYLENNSCNERNINVSFDEDKQKLKFEKSNKSLHPNFQIAPIALRRNDIISYSTTPVQNKQILFWKFIYNSSSNDNENSIDNVLIQNLDTERIELKSKRRIEFENLAKSLKTEINNIPKINTNEYEAFVKNKIRKGLTNKQYNSLKQSGKLRGVNEKAVSISSYISQITKEIRDIEAKIKNVKSINSSSKESKKNEVKKFLSQASKHLTIAFKSISTVDFIKDIEVLIGELTEVSFEIKVTLQNGKTVSPSSVFSEANLDLLILLLYTSIIKESNKYGQSKLLILDDVLQSVDSTIRLNFLDYLVKEYSDWQLIISAHDRLWLNQIRSIFRRNSHVFKEIEIYRWNFSTGPQIFELGNDNNNNALQIALNTKNTQIIASQAGLFLETICNKLSMNLNTSIQRKIEDKYTMGDLWPGIKKHFKKTELRELTEEIDKLLHIRNLLGAHYNEWSISLSTHEVLSFAKNILEFYEKTFCPNCQSWLRRNNFCECKRLELK</sequence>
<dbReference type="RefSeq" id="WP_042278778.1">
    <property type="nucleotide sequence ID" value="NZ_BBML01000005.1"/>
</dbReference>
<reference evidence="2" key="1">
    <citation type="journal article" date="2014" name="Genome Announc.">
        <title>Draft Genome Sequences of Marine Flavobacterium Nonlabens Strains NR17, NR24, NR27, NR32, NR33, and Ara13.</title>
        <authorList>
            <person name="Nakanishi M."/>
            <person name="Meirelles P."/>
            <person name="Suzuki R."/>
            <person name="Takatani N."/>
            <person name="Mino S."/>
            <person name="Suda W."/>
            <person name="Oshima K."/>
            <person name="Hattori M."/>
            <person name="Ohkuma M."/>
            <person name="Hosokawa M."/>
            <person name="Miyashita K."/>
            <person name="Thompson F.L."/>
            <person name="Niwa A."/>
            <person name="Sawabe T."/>
            <person name="Sawabe T."/>
        </authorList>
    </citation>
    <scope>NUCLEOTIDE SEQUENCE [LARGE SCALE GENOMIC DNA]</scope>
    <source>
        <strain evidence="2">JCM 19294</strain>
    </source>
</reference>
<dbReference type="InterPro" id="IPR038729">
    <property type="entry name" value="Rad50/SbcC_AAA"/>
</dbReference>
<organism evidence="2 3">
    <name type="scientific">Nonlabens tegetincola</name>
    <dbReference type="NCBI Taxonomy" id="323273"/>
    <lineage>
        <taxon>Bacteria</taxon>
        <taxon>Pseudomonadati</taxon>
        <taxon>Bacteroidota</taxon>
        <taxon>Flavobacteriia</taxon>
        <taxon>Flavobacteriales</taxon>
        <taxon>Flavobacteriaceae</taxon>
        <taxon>Nonlabens</taxon>
    </lineage>
</organism>
<dbReference type="GO" id="GO:0016887">
    <property type="term" value="F:ATP hydrolysis activity"/>
    <property type="evidence" value="ECO:0007669"/>
    <property type="project" value="InterPro"/>
</dbReference>
<comment type="caution">
    <text evidence="2">The sequence shown here is derived from an EMBL/GenBank/DDBJ whole genome shotgun (WGS) entry which is preliminary data.</text>
</comment>
<dbReference type="Gene3D" id="3.40.50.300">
    <property type="entry name" value="P-loop containing nucleotide triphosphate hydrolases"/>
    <property type="match status" value="1"/>
</dbReference>